<proteinExistence type="predicted"/>
<name>A0A1D7QTE7_9BACI</name>
<protein>
    <recommendedName>
        <fullName evidence="4">DUF1294 domain-containing protein</fullName>
    </recommendedName>
</protein>
<keyword evidence="1" id="KW-0472">Membrane</keyword>
<dbReference type="Proteomes" id="UP000094463">
    <property type="component" value="Chromosome"/>
</dbReference>
<feature type="transmembrane region" description="Helical" evidence="1">
    <location>
        <begin position="43"/>
        <end position="64"/>
    </location>
</feature>
<keyword evidence="1" id="KW-1133">Transmembrane helix</keyword>
<gene>
    <name evidence="2" type="ORF">BBEV_0910</name>
</gene>
<dbReference type="KEGG" id="bbev:BBEV_0910"/>
<dbReference type="EMBL" id="CP012502">
    <property type="protein sequence ID" value="AOM82280.1"/>
    <property type="molecule type" value="Genomic_DNA"/>
</dbReference>
<evidence type="ECO:0000313" key="3">
    <source>
        <dbReference type="Proteomes" id="UP000094463"/>
    </source>
</evidence>
<evidence type="ECO:0000256" key="1">
    <source>
        <dbReference type="SAM" id="Phobius"/>
    </source>
</evidence>
<keyword evidence="1" id="KW-0812">Transmembrane</keyword>
<dbReference type="Pfam" id="PF06961">
    <property type="entry name" value="DUF1294"/>
    <property type="match status" value="1"/>
</dbReference>
<evidence type="ECO:0008006" key="4">
    <source>
        <dbReference type="Google" id="ProtNLM"/>
    </source>
</evidence>
<accession>A0A1D7QTE7</accession>
<feature type="transmembrane region" description="Helical" evidence="1">
    <location>
        <begin position="76"/>
        <end position="95"/>
    </location>
</feature>
<evidence type="ECO:0000313" key="2">
    <source>
        <dbReference type="EMBL" id="AOM82280.1"/>
    </source>
</evidence>
<organism evidence="2 3">
    <name type="scientific">Salisediminibacterium beveridgei</name>
    <dbReference type="NCBI Taxonomy" id="632773"/>
    <lineage>
        <taxon>Bacteria</taxon>
        <taxon>Bacillati</taxon>
        <taxon>Bacillota</taxon>
        <taxon>Bacilli</taxon>
        <taxon>Bacillales</taxon>
        <taxon>Bacillaceae</taxon>
        <taxon>Salisediminibacterium</taxon>
    </lineage>
</organism>
<dbReference type="AlphaFoldDB" id="A0A1D7QTE7"/>
<keyword evidence="3" id="KW-1185">Reference proteome</keyword>
<sequence length="96" mass="10525">MEVAVLEWSFMNGALLYILIISVIGSLLMMVDKGRAINDKSRIAEKTLLTAGALGGAFVMLMVSRLIRHKTKKPKFTLGLPAMAIVHIAAGIYLFY</sequence>
<dbReference type="STRING" id="632773.BBEV_0910"/>
<feature type="transmembrane region" description="Helical" evidence="1">
    <location>
        <begin position="14"/>
        <end position="31"/>
    </location>
</feature>
<reference evidence="2 3" key="1">
    <citation type="submission" date="2015-08" db="EMBL/GenBank/DDBJ databases">
        <title>The complete genome sequence of Bacillus beveridgei MLTeJB.</title>
        <authorList>
            <person name="Hanson T.E."/>
            <person name="Mesa C."/>
            <person name="Basesman S.M."/>
            <person name="Oremland R.S."/>
        </authorList>
    </citation>
    <scope>NUCLEOTIDE SEQUENCE [LARGE SCALE GENOMIC DNA]</scope>
    <source>
        <strain evidence="2 3">MLTeJB</strain>
    </source>
</reference>
<dbReference type="InterPro" id="IPR010718">
    <property type="entry name" value="DUF1294"/>
</dbReference>